<dbReference type="RefSeq" id="XP_024572191.1">
    <property type="nucleotide sequence ID" value="XM_024728447.1"/>
</dbReference>
<dbReference type="Proteomes" id="UP000054928">
    <property type="component" value="Unassembled WGS sequence"/>
</dbReference>
<sequence>MTLGFNPRNIVTKGYVHPNTMCSLQLCIACAFNYRHSYGIIKLATIKFETTGSSICVIITDQKKNRTLPAPKKSRTHLVPFVTVLSHQMYKREFALATQKHVRICSTTSTNETRTLFA</sequence>
<protein>
    <submittedName>
        <fullName evidence="1">Uncharacterized protein</fullName>
    </submittedName>
</protein>
<organism evidence="1 2">
    <name type="scientific">Plasmopara halstedii</name>
    <name type="common">Downy mildew of sunflower</name>
    <dbReference type="NCBI Taxonomy" id="4781"/>
    <lineage>
        <taxon>Eukaryota</taxon>
        <taxon>Sar</taxon>
        <taxon>Stramenopiles</taxon>
        <taxon>Oomycota</taxon>
        <taxon>Peronosporomycetes</taxon>
        <taxon>Peronosporales</taxon>
        <taxon>Peronosporaceae</taxon>
        <taxon>Plasmopara</taxon>
    </lineage>
</organism>
<accession>A0A0P1A5Z8</accession>
<dbReference type="GeneID" id="36409846"/>
<dbReference type="EMBL" id="CCYD01000109">
    <property type="protein sequence ID" value="CEG35822.1"/>
    <property type="molecule type" value="Genomic_DNA"/>
</dbReference>
<dbReference type="AlphaFoldDB" id="A0A0P1A5Z8"/>
<evidence type="ECO:0000313" key="1">
    <source>
        <dbReference type="EMBL" id="CEG35822.1"/>
    </source>
</evidence>
<proteinExistence type="predicted"/>
<evidence type="ECO:0000313" key="2">
    <source>
        <dbReference type="Proteomes" id="UP000054928"/>
    </source>
</evidence>
<name>A0A0P1A5Z8_PLAHL</name>
<reference evidence="2" key="1">
    <citation type="submission" date="2014-09" db="EMBL/GenBank/DDBJ databases">
        <authorList>
            <person name="Sharma Rahul"/>
            <person name="Thines Marco"/>
        </authorList>
    </citation>
    <scope>NUCLEOTIDE SEQUENCE [LARGE SCALE GENOMIC DNA]</scope>
</reference>
<keyword evidence="2" id="KW-1185">Reference proteome</keyword>